<accession>A0A0A9BIK2</accession>
<reference evidence="1" key="2">
    <citation type="journal article" date="2015" name="Data Brief">
        <title>Shoot transcriptome of the giant reed, Arundo donax.</title>
        <authorList>
            <person name="Barrero R.A."/>
            <person name="Guerrero F.D."/>
            <person name="Moolhuijzen P."/>
            <person name="Goolsby J.A."/>
            <person name="Tidwell J."/>
            <person name="Bellgard S.E."/>
            <person name="Bellgard M.I."/>
        </authorList>
    </citation>
    <scope>NUCLEOTIDE SEQUENCE</scope>
    <source>
        <tissue evidence="1">Shoot tissue taken approximately 20 cm above the soil surface</tissue>
    </source>
</reference>
<proteinExistence type="predicted"/>
<evidence type="ECO:0000313" key="1">
    <source>
        <dbReference type="EMBL" id="JAD63814.1"/>
    </source>
</evidence>
<organism evidence="1">
    <name type="scientific">Arundo donax</name>
    <name type="common">Giant reed</name>
    <name type="synonym">Donax arundinaceus</name>
    <dbReference type="NCBI Taxonomy" id="35708"/>
    <lineage>
        <taxon>Eukaryota</taxon>
        <taxon>Viridiplantae</taxon>
        <taxon>Streptophyta</taxon>
        <taxon>Embryophyta</taxon>
        <taxon>Tracheophyta</taxon>
        <taxon>Spermatophyta</taxon>
        <taxon>Magnoliopsida</taxon>
        <taxon>Liliopsida</taxon>
        <taxon>Poales</taxon>
        <taxon>Poaceae</taxon>
        <taxon>PACMAD clade</taxon>
        <taxon>Arundinoideae</taxon>
        <taxon>Arundineae</taxon>
        <taxon>Arundo</taxon>
    </lineage>
</organism>
<protein>
    <submittedName>
        <fullName evidence="1">Uncharacterized protein</fullName>
    </submittedName>
</protein>
<reference evidence="1" key="1">
    <citation type="submission" date="2014-09" db="EMBL/GenBank/DDBJ databases">
        <authorList>
            <person name="Magalhaes I.L.F."/>
            <person name="Oliveira U."/>
            <person name="Santos F.R."/>
            <person name="Vidigal T.H.D.A."/>
            <person name="Brescovit A.D."/>
            <person name="Santos A.J."/>
        </authorList>
    </citation>
    <scope>NUCLEOTIDE SEQUENCE</scope>
    <source>
        <tissue evidence="1">Shoot tissue taken approximately 20 cm above the soil surface</tissue>
    </source>
</reference>
<dbReference type="EMBL" id="GBRH01234081">
    <property type="protein sequence ID" value="JAD63814.1"/>
    <property type="molecule type" value="Transcribed_RNA"/>
</dbReference>
<name>A0A0A9BIK2_ARUDO</name>
<dbReference type="AlphaFoldDB" id="A0A0A9BIK2"/>
<sequence length="34" mass="3934">MTNSSSLLLLIQEKYQTSYNETTNLDMGQCYRTS</sequence>